<accession>A0A8S1HM75</accession>
<feature type="chain" id="PRO_5035890500" evidence="1">
    <location>
        <begin position="19"/>
        <end position="137"/>
    </location>
</feature>
<feature type="signal peptide" evidence="1">
    <location>
        <begin position="1"/>
        <end position="18"/>
    </location>
</feature>
<reference evidence="2" key="1">
    <citation type="submission" date="2020-10" db="EMBL/GenBank/DDBJ databases">
        <authorList>
            <person name="Kikuchi T."/>
        </authorList>
    </citation>
    <scope>NUCLEOTIDE SEQUENCE</scope>
    <source>
        <strain evidence="2">NKZ352</strain>
    </source>
</reference>
<proteinExistence type="predicted"/>
<dbReference type="Proteomes" id="UP000835052">
    <property type="component" value="Unassembled WGS sequence"/>
</dbReference>
<evidence type="ECO:0000313" key="2">
    <source>
        <dbReference type="EMBL" id="CAD6195391.1"/>
    </source>
</evidence>
<keyword evidence="1" id="KW-0732">Signal</keyword>
<keyword evidence="3" id="KW-1185">Reference proteome</keyword>
<gene>
    <name evidence="2" type="ORF">CAUJ_LOCUS11310</name>
</gene>
<protein>
    <submittedName>
        <fullName evidence="2">Uncharacterized protein</fullName>
    </submittedName>
</protein>
<name>A0A8S1HM75_9PELO</name>
<dbReference type="EMBL" id="CAJGYM010000054">
    <property type="protein sequence ID" value="CAD6195391.1"/>
    <property type="molecule type" value="Genomic_DNA"/>
</dbReference>
<dbReference type="PANTHER" id="PTHR40351">
    <property type="entry name" value="PROTEIN CBG19323"/>
    <property type="match status" value="1"/>
</dbReference>
<dbReference type="OrthoDB" id="5876171at2759"/>
<evidence type="ECO:0000313" key="3">
    <source>
        <dbReference type="Proteomes" id="UP000835052"/>
    </source>
</evidence>
<sequence length="137" mass="13508">MQTISMFVAIGLAVATSAQFAAWPAQSYSPFYQSLFGAASSPVLSAPLNGGVAPVAAAPPVFAAPAPVLAAPAPVFAAPALPVARAPVFAAPAPVFTAPAPILAAPAPVLAAPRLVPAYAPFATSAMFIGSNKAKKN</sequence>
<organism evidence="2 3">
    <name type="scientific">Caenorhabditis auriculariae</name>
    <dbReference type="NCBI Taxonomy" id="2777116"/>
    <lineage>
        <taxon>Eukaryota</taxon>
        <taxon>Metazoa</taxon>
        <taxon>Ecdysozoa</taxon>
        <taxon>Nematoda</taxon>
        <taxon>Chromadorea</taxon>
        <taxon>Rhabditida</taxon>
        <taxon>Rhabditina</taxon>
        <taxon>Rhabditomorpha</taxon>
        <taxon>Rhabditoidea</taxon>
        <taxon>Rhabditidae</taxon>
        <taxon>Peloderinae</taxon>
        <taxon>Caenorhabditis</taxon>
    </lineage>
</organism>
<comment type="caution">
    <text evidence="2">The sequence shown here is derived from an EMBL/GenBank/DDBJ whole genome shotgun (WGS) entry which is preliminary data.</text>
</comment>
<evidence type="ECO:0000256" key="1">
    <source>
        <dbReference type="SAM" id="SignalP"/>
    </source>
</evidence>
<dbReference type="AlphaFoldDB" id="A0A8S1HM75"/>
<dbReference type="PANTHER" id="PTHR40351:SF1">
    <property type="entry name" value="INTRINSICALLY DISORDERED PROTEIN, CLASS C"/>
    <property type="match status" value="1"/>
</dbReference>